<dbReference type="AlphaFoldDB" id="A0A319BW89"/>
<dbReference type="RefSeq" id="XP_025487165.1">
    <property type="nucleotide sequence ID" value="XM_025636344.1"/>
</dbReference>
<protein>
    <submittedName>
        <fullName evidence="4">NAD(P)-binding protein</fullName>
    </submittedName>
</protein>
<keyword evidence="1" id="KW-0521">NADP</keyword>
<sequence length="313" mass="33593">MHYNRIAVYSHRGWASSAIVQALIASGAYTKVLYRPGSDISSLPSTVSTVEIDVADQSAVIDALKDIDIVISLVGHEGVLRQLQLVSAIAKTNVQLFVPSDLAARYDEQGMRIPVNNNKGMVEAAAQAAGIPTTVVLPGNFAEFALATRAMGVDIVNNRIIFTGHSATHPVNLCTRSYVAAAYASIFASTSIDRLKNRTLALAELRPTGNDIAAALSEKFGAASLTTSESIPSINAKIEAALDTGKGFALPYYCRKIWGTGQQANMVGSDVWDDPKLAKASLQELLVEGKLQDYREPPPGVNEFFATWYESCQ</sequence>
<dbReference type="GO" id="GO:0016491">
    <property type="term" value="F:oxidoreductase activity"/>
    <property type="evidence" value="ECO:0007669"/>
    <property type="project" value="UniProtKB-KW"/>
</dbReference>
<dbReference type="PANTHER" id="PTHR47706">
    <property type="entry name" value="NMRA-LIKE FAMILY PROTEIN"/>
    <property type="match status" value="1"/>
</dbReference>
<dbReference type="Gene3D" id="3.40.50.720">
    <property type="entry name" value="NAD(P)-binding Rossmann-like Domain"/>
    <property type="match status" value="1"/>
</dbReference>
<name>A0A319BW89_9EURO</name>
<dbReference type="InterPro" id="IPR036291">
    <property type="entry name" value="NAD(P)-bd_dom_sf"/>
</dbReference>
<dbReference type="InterPro" id="IPR051609">
    <property type="entry name" value="NmrA/Isoflavone_reductase-like"/>
</dbReference>
<keyword evidence="5" id="KW-1185">Reference proteome</keyword>
<gene>
    <name evidence="4" type="ORF">BO82DRAFT_358622</name>
</gene>
<keyword evidence="2" id="KW-0560">Oxidoreductase</keyword>
<dbReference type="InterPro" id="IPR008030">
    <property type="entry name" value="NmrA-like"/>
</dbReference>
<dbReference type="VEuPathDB" id="FungiDB:BO82DRAFT_358622"/>
<proteinExistence type="predicted"/>
<dbReference type="GeneID" id="37139085"/>
<organism evidence="4 5">
    <name type="scientific">Aspergillus uvarum CBS 121591</name>
    <dbReference type="NCBI Taxonomy" id="1448315"/>
    <lineage>
        <taxon>Eukaryota</taxon>
        <taxon>Fungi</taxon>
        <taxon>Dikarya</taxon>
        <taxon>Ascomycota</taxon>
        <taxon>Pezizomycotina</taxon>
        <taxon>Eurotiomycetes</taxon>
        <taxon>Eurotiomycetidae</taxon>
        <taxon>Eurotiales</taxon>
        <taxon>Aspergillaceae</taxon>
        <taxon>Aspergillus</taxon>
        <taxon>Aspergillus subgen. Circumdati</taxon>
    </lineage>
</organism>
<reference evidence="4 5" key="1">
    <citation type="submission" date="2016-12" db="EMBL/GenBank/DDBJ databases">
        <title>The genomes of Aspergillus section Nigri reveals drivers in fungal speciation.</title>
        <authorList>
            <consortium name="DOE Joint Genome Institute"/>
            <person name="Vesth T.C."/>
            <person name="Nybo J."/>
            <person name="Theobald S."/>
            <person name="Brandl J."/>
            <person name="Frisvad J.C."/>
            <person name="Nielsen K.F."/>
            <person name="Lyhne E.K."/>
            <person name="Kogle M.E."/>
            <person name="Kuo A."/>
            <person name="Riley R."/>
            <person name="Clum A."/>
            <person name="Nolan M."/>
            <person name="Lipzen A."/>
            <person name="Salamov A."/>
            <person name="Henrissat B."/>
            <person name="Wiebenga A."/>
            <person name="De Vries R.P."/>
            <person name="Grigoriev I.V."/>
            <person name="Mortensen U.H."/>
            <person name="Andersen M.R."/>
            <person name="Baker S.E."/>
        </authorList>
    </citation>
    <scope>NUCLEOTIDE SEQUENCE [LARGE SCALE GENOMIC DNA]</scope>
    <source>
        <strain evidence="4 5">CBS 121591</strain>
    </source>
</reference>
<dbReference type="Proteomes" id="UP000248340">
    <property type="component" value="Unassembled WGS sequence"/>
</dbReference>
<dbReference type="OrthoDB" id="5283654at2759"/>
<evidence type="ECO:0000259" key="3">
    <source>
        <dbReference type="Pfam" id="PF05368"/>
    </source>
</evidence>
<dbReference type="Pfam" id="PF05368">
    <property type="entry name" value="NmrA"/>
    <property type="match status" value="1"/>
</dbReference>
<dbReference type="STRING" id="1448315.A0A319BW89"/>
<evidence type="ECO:0000313" key="5">
    <source>
        <dbReference type="Proteomes" id="UP000248340"/>
    </source>
</evidence>
<evidence type="ECO:0000256" key="1">
    <source>
        <dbReference type="ARBA" id="ARBA00022857"/>
    </source>
</evidence>
<evidence type="ECO:0000313" key="4">
    <source>
        <dbReference type="EMBL" id="PYH76965.1"/>
    </source>
</evidence>
<accession>A0A319BW89</accession>
<evidence type="ECO:0000256" key="2">
    <source>
        <dbReference type="ARBA" id="ARBA00023002"/>
    </source>
</evidence>
<dbReference type="EMBL" id="KZ821747">
    <property type="protein sequence ID" value="PYH76965.1"/>
    <property type="molecule type" value="Genomic_DNA"/>
</dbReference>
<feature type="domain" description="NmrA-like" evidence="3">
    <location>
        <begin position="5"/>
        <end position="222"/>
    </location>
</feature>
<dbReference type="PANTHER" id="PTHR47706:SF9">
    <property type="entry name" value="NMRA-LIKE DOMAIN-CONTAINING PROTEIN-RELATED"/>
    <property type="match status" value="1"/>
</dbReference>
<dbReference type="SUPFAM" id="SSF51735">
    <property type="entry name" value="NAD(P)-binding Rossmann-fold domains"/>
    <property type="match status" value="1"/>
</dbReference>